<dbReference type="GO" id="GO:0016491">
    <property type="term" value="F:oxidoreductase activity"/>
    <property type="evidence" value="ECO:0007669"/>
    <property type="project" value="InterPro"/>
</dbReference>
<keyword evidence="6" id="KW-1185">Reference proteome</keyword>
<name>A0A7J0GI58_9ERIC</name>
<dbReference type="Pfam" id="PF07731">
    <property type="entry name" value="Cu-oxidase_2"/>
    <property type="match status" value="1"/>
</dbReference>
<evidence type="ECO:0000313" key="6">
    <source>
        <dbReference type="Proteomes" id="UP000585474"/>
    </source>
</evidence>
<feature type="domain" description="Plastocyanin-like" evidence="4">
    <location>
        <begin position="439"/>
        <end position="573"/>
    </location>
</feature>
<dbReference type="InterPro" id="IPR008972">
    <property type="entry name" value="Cupredoxin"/>
</dbReference>
<accession>A0A7J0GI58</accession>
<dbReference type="InterPro" id="IPR001117">
    <property type="entry name" value="Cu-oxidase_2nd"/>
</dbReference>
<gene>
    <name evidence="5" type="ORF">Acr_21g0010330</name>
</gene>
<comment type="similarity">
    <text evidence="1">Belongs to the multicopper oxidase family.</text>
</comment>
<evidence type="ECO:0000256" key="1">
    <source>
        <dbReference type="ARBA" id="ARBA00010609"/>
    </source>
</evidence>
<reference evidence="5 6" key="1">
    <citation type="submission" date="2019-07" db="EMBL/GenBank/DDBJ databases">
        <title>De Novo Assembly of kiwifruit Actinidia rufa.</title>
        <authorList>
            <person name="Sugita-Konishi S."/>
            <person name="Sato K."/>
            <person name="Mori E."/>
            <person name="Abe Y."/>
            <person name="Kisaki G."/>
            <person name="Hamano K."/>
            <person name="Suezawa K."/>
            <person name="Otani M."/>
            <person name="Fukuda T."/>
            <person name="Manabe T."/>
            <person name="Gomi K."/>
            <person name="Tabuchi M."/>
            <person name="Akimitsu K."/>
            <person name="Kataoka I."/>
        </authorList>
    </citation>
    <scope>NUCLEOTIDE SEQUENCE [LARGE SCALE GENOMIC DNA]</scope>
    <source>
        <strain evidence="6">cv. Fuchu</strain>
    </source>
</reference>
<dbReference type="EMBL" id="BJWL01000021">
    <property type="protein sequence ID" value="GFZ10434.1"/>
    <property type="molecule type" value="Genomic_DNA"/>
</dbReference>
<comment type="caution">
    <text evidence="5">The sequence shown here is derived from an EMBL/GenBank/DDBJ whole genome shotgun (WGS) entry which is preliminary data.</text>
</comment>
<dbReference type="GO" id="GO:0005507">
    <property type="term" value="F:copper ion binding"/>
    <property type="evidence" value="ECO:0007669"/>
    <property type="project" value="InterPro"/>
</dbReference>
<dbReference type="Pfam" id="PF00394">
    <property type="entry name" value="Cu-oxidase"/>
    <property type="match status" value="1"/>
</dbReference>
<proteinExistence type="inferred from homology"/>
<dbReference type="OrthoDB" id="2121828at2759"/>
<sequence length="605" mass="67731">MLQSPMSGSTITPGVFVVTHLSSQSQSPWTGQNLRDGELQHRTPLLFPVSLSLSRKDRLGFSNSETSLCFRAFHSSSNEAENQIHRIRHCCLCNLSTTIESFGGCQVAATLLRLDRFFLKARSSWNCQTGDCDQRSVPWTAAERDHERCGECQCSQQFDRTVSSHMERGADEEEFMARRSAGNQLPNHAGEELDLQFSVEGSDWELLLLPSLLLQKAAGGYGAIRVNSRNVIAIPFPMPRQEFDILIGDWYNESHQELRARLDSGSWLPLPDGILVNGLGPNQASFNFEPGATYRLRISNVGLKTTLNFRIQDHLMQLVETEGSYTAQRYYNSLDIHVAPAAFLVNFLESPSSAIPASKGNPLALFLQGPLLFDYIYSAEQASSIRWNLEASGPRPNPQGSYHYGSIDINRTVVLSNGVGLFNGKIRYTVNGVSFHYPDTPLKLADYFQLKDVFEPGIIPNMPDFRFPSLGTSVIDVLYRDYVQVVFHNPMPFLQTWHADGYNFFVVGMGFGTWDVSKMATYNMVDAISRSTVQVYPFSWTAILIMLDNQGMWNLRSQDAERSYLGQELYIRVKGIGQDDPSTISPRDEAPIPQNALTCGRAILA</sequence>
<evidence type="ECO:0000256" key="2">
    <source>
        <dbReference type="ARBA" id="ARBA00023180"/>
    </source>
</evidence>
<evidence type="ECO:0000313" key="5">
    <source>
        <dbReference type="EMBL" id="GFZ10434.1"/>
    </source>
</evidence>
<dbReference type="Gene3D" id="2.60.40.420">
    <property type="entry name" value="Cupredoxins - blue copper proteins"/>
    <property type="match status" value="2"/>
</dbReference>
<dbReference type="SUPFAM" id="SSF49503">
    <property type="entry name" value="Cupredoxins"/>
    <property type="match status" value="2"/>
</dbReference>
<dbReference type="InterPro" id="IPR045087">
    <property type="entry name" value="Cu-oxidase_fam"/>
</dbReference>
<protein>
    <submittedName>
        <fullName evidence="5">SKU5 similar 18</fullName>
    </submittedName>
</protein>
<feature type="domain" description="Plastocyanin-like" evidence="3">
    <location>
        <begin position="245"/>
        <end position="339"/>
    </location>
</feature>
<dbReference type="PANTHER" id="PTHR11709:SF296">
    <property type="entry name" value="MULTI-COPPER OXIDASE TYPE I FAMILY PROTEIN"/>
    <property type="match status" value="1"/>
</dbReference>
<dbReference type="PANTHER" id="PTHR11709">
    <property type="entry name" value="MULTI-COPPER OXIDASE"/>
    <property type="match status" value="1"/>
</dbReference>
<dbReference type="Proteomes" id="UP000585474">
    <property type="component" value="Unassembled WGS sequence"/>
</dbReference>
<evidence type="ECO:0000259" key="4">
    <source>
        <dbReference type="Pfam" id="PF07731"/>
    </source>
</evidence>
<dbReference type="InterPro" id="IPR011706">
    <property type="entry name" value="Cu-oxidase_C"/>
</dbReference>
<keyword evidence="2" id="KW-0325">Glycoprotein</keyword>
<dbReference type="AlphaFoldDB" id="A0A7J0GI58"/>
<evidence type="ECO:0000259" key="3">
    <source>
        <dbReference type="Pfam" id="PF00394"/>
    </source>
</evidence>
<organism evidence="5 6">
    <name type="scientific">Actinidia rufa</name>
    <dbReference type="NCBI Taxonomy" id="165716"/>
    <lineage>
        <taxon>Eukaryota</taxon>
        <taxon>Viridiplantae</taxon>
        <taxon>Streptophyta</taxon>
        <taxon>Embryophyta</taxon>
        <taxon>Tracheophyta</taxon>
        <taxon>Spermatophyta</taxon>
        <taxon>Magnoliopsida</taxon>
        <taxon>eudicotyledons</taxon>
        <taxon>Gunneridae</taxon>
        <taxon>Pentapetalae</taxon>
        <taxon>asterids</taxon>
        <taxon>Ericales</taxon>
        <taxon>Actinidiaceae</taxon>
        <taxon>Actinidia</taxon>
    </lineage>
</organism>